<comment type="caution">
    <text evidence="4">The sequence shown here is derived from an EMBL/GenBank/DDBJ whole genome shotgun (WGS) entry which is preliminary data.</text>
</comment>
<keyword evidence="1" id="KW-0378">Hydrolase</keyword>
<reference evidence="4 5" key="1">
    <citation type="submission" date="2018-06" db="EMBL/GenBank/DDBJ databases">
        <title>Genomic Encyclopedia of Type Strains, Phase IV (KMG-IV): sequencing the most valuable type-strain genomes for metagenomic binning, comparative biology and taxonomic classification.</title>
        <authorList>
            <person name="Goeker M."/>
        </authorList>
    </citation>
    <scope>NUCLEOTIDE SEQUENCE [LARGE SCALE GENOMIC DNA]</scope>
    <source>
        <strain evidence="4 5">DSM 15140</strain>
    </source>
</reference>
<feature type="transmembrane region" description="Helical" evidence="3">
    <location>
        <begin position="53"/>
        <end position="70"/>
    </location>
</feature>
<accession>A0A366E7E4</accession>
<dbReference type="Pfam" id="PF13365">
    <property type="entry name" value="Trypsin_2"/>
    <property type="match status" value="1"/>
</dbReference>
<evidence type="ECO:0000256" key="1">
    <source>
        <dbReference type="ARBA" id="ARBA00022825"/>
    </source>
</evidence>
<keyword evidence="1" id="KW-0645">Protease</keyword>
<dbReference type="InterPro" id="IPR009003">
    <property type="entry name" value="Peptidase_S1_PA"/>
</dbReference>
<dbReference type="SUPFAM" id="SSF50494">
    <property type="entry name" value="Trypsin-like serine proteases"/>
    <property type="match status" value="1"/>
</dbReference>
<dbReference type="RefSeq" id="WP_245911360.1">
    <property type="nucleotide sequence ID" value="NZ_BAABQN010000005.1"/>
</dbReference>
<gene>
    <name evidence="4" type="ORF">DES48_105161</name>
</gene>
<name>A0A366E7E4_9BACI</name>
<dbReference type="STRING" id="200904.GCA_900168775_01142"/>
<keyword evidence="1" id="KW-0720">Serine protease</keyword>
<keyword evidence="3" id="KW-0812">Transmembrane</keyword>
<dbReference type="GO" id="GO:0006508">
    <property type="term" value="P:proteolysis"/>
    <property type="evidence" value="ECO:0007669"/>
    <property type="project" value="InterPro"/>
</dbReference>
<dbReference type="AlphaFoldDB" id="A0A366E7E4"/>
<dbReference type="PANTHER" id="PTHR22939:SF129">
    <property type="entry name" value="SERINE PROTEASE HTRA2, MITOCHONDRIAL"/>
    <property type="match status" value="1"/>
</dbReference>
<dbReference type="PANTHER" id="PTHR22939">
    <property type="entry name" value="SERINE PROTEASE FAMILY S1C HTRA-RELATED"/>
    <property type="match status" value="1"/>
</dbReference>
<proteinExistence type="predicted"/>
<dbReference type="Gene3D" id="2.40.10.120">
    <property type="match status" value="1"/>
</dbReference>
<keyword evidence="3" id="KW-0472">Membrane</keyword>
<dbReference type="PRINTS" id="PR00834">
    <property type="entry name" value="PROTEASES2C"/>
</dbReference>
<feature type="coiled-coil region" evidence="2">
    <location>
        <begin position="17"/>
        <end position="47"/>
    </location>
</feature>
<evidence type="ECO:0000256" key="2">
    <source>
        <dbReference type="SAM" id="Coils"/>
    </source>
</evidence>
<organism evidence="4 5">
    <name type="scientific">Paraliobacillus ryukyuensis</name>
    <dbReference type="NCBI Taxonomy" id="200904"/>
    <lineage>
        <taxon>Bacteria</taxon>
        <taxon>Bacillati</taxon>
        <taxon>Bacillota</taxon>
        <taxon>Bacilli</taxon>
        <taxon>Bacillales</taxon>
        <taxon>Bacillaceae</taxon>
        <taxon>Paraliobacillus</taxon>
    </lineage>
</organism>
<evidence type="ECO:0000313" key="4">
    <source>
        <dbReference type="EMBL" id="RBO98310.1"/>
    </source>
</evidence>
<dbReference type="Proteomes" id="UP000252254">
    <property type="component" value="Unassembled WGS sequence"/>
</dbReference>
<dbReference type="EMBL" id="QNRI01000005">
    <property type="protein sequence ID" value="RBO98310.1"/>
    <property type="molecule type" value="Genomic_DNA"/>
</dbReference>
<evidence type="ECO:0000313" key="5">
    <source>
        <dbReference type="Proteomes" id="UP000252254"/>
    </source>
</evidence>
<sequence>MEEKHKRDIIDTDLYEELDEQEMLDILEEERNQTNDQQTNEEEYKQKRRFPRWAFWLIALVLSLNVIAILPKTFSIPAIDFLMTSAKLSTNSTIDNYQAAVVVVQSGESKGTGFSISSDGLIITNQHVIDNGKKVSVAFPELGLYQAEIVAEDAALDLAILDVKDTNLPHLTIAKQATFEQGESIYFIGNPLRFNGIANEGEIIGYTTLKSRDEEVIMLQAPVYRGNSGSPVINKEGKVIGVIYATMNHKSHGEVGLAIPIEYYEDVKNKK</sequence>
<protein>
    <submittedName>
        <fullName evidence="4">Trypsin-like peptidase</fullName>
    </submittedName>
</protein>
<keyword evidence="2" id="KW-0175">Coiled coil</keyword>
<dbReference type="InterPro" id="IPR001940">
    <property type="entry name" value="Peptidase_S1C"/>
</dbReference>
<keyword evidence="3" id="KW-1133">Transmembrane helix</keyword>
<dbReference type="GO" id="GO:0004252">
    <property type="term" value="F:serine-type endopeptidase activity"/>
    <property type="evidence" value="ECO:0007669"/>
    <property type="project" value="InterPro"/>
</dbReference>
<evidence type="ECO:0000256" key="3">
    <source>
        <dbReference type="SAM" id="Phobius"/>
    </source>
</evidence>
<keyword evidence="5" id="KW-1185">Reference proteome</keyword>